<evidence type="ECO:0000256" key="8">
    <source>
        <dbReference type="ARBA" id="ARBA00063644"/>
    </source>
</evidence>
<dbReference type="FunFam" id="2.120.10.90:FF:000005">
    <property type="entry name" value="DNA topoisomerase 4 subunit A"/>
    <property type="match status" value="1"/>
</dbReference>
<dbReference type="InterPro" id="IPR005743">
    <property type="entry name" value="GyrA"/>
</dbReference>
<name>A0A2N5ZE06_MUIH1</name>
<comment type="caution">
    <text evidence="13">The sequence shown here is derived from an EMBL/GenBank/DDBJ whole genome shotgun (WGS) entry which is preliminary data.</text>
</comment>
<evidence type="ECO:0000313" key="14">
    <source>
        <dbReference type="Proteomes" id="UP000234857"/>
    </source>
</evidence>
<dbReference type="GO" id="GO:0003677">
    <property type="term" value="F:DNA binding"/>
    <property type="evidence" value="ECO:0007669"/>
    <property type="project" value="UniProtKB-UniRule"/>
</dbReference>
<keyword evidence="4 9" id="KW-0067">ATP-binding</keyword>
<protein>
    <recommendedName>
        <fullName evidence="9">DNA gyrase subunit A</fullName>
        <ecNumber evidence="9">5.6.2.2</ecNumber>
    </recommendedName>
</protein>
<dbReference type="PANTHER" id="PTHR43493">
    <property type="entry name" value="DNA GYRASE/TOPOISOMERASE SUBUNIT A"/>
    <property type="match status" value="1"/>
</dbReference>
<dbReference type="GO" id="GO:0034335">
    <property type="term" value="F:DNA negative supercoiling activity"/>
    <property type="evidence" value="ECO:0007669"/>
    <property type="project" value="UniProtKB-ARBA"/>
</dbReference>
<evidence type="ECO:0000313" key="13">
    <source>
        <dbReference type="EMBL" id="PLX16854.1"/>
    </source>
</evidence>
<evidence type="ECO:0000256" key="6">
    <source>
        <dbReference type="ARBA" id="ARBA00023125"/>
    </source>
</evidence>
<dbReference type="Pfam" id="PF03989">
    <property type="entry name" value="DNA_gyraseA_C"/>
    <property type="match status" value="6"/>
</dbReference>
<comment type="similarity">
    <text evidence="2 9">Belongs to the type II topoisomerase GyrA/ParC subunit family.</text>
</comment>
<comment type="catalytic activity">
    <reaction evidence="1 9 10">
        <text>ATP-dependent breakage, passage and rejoining of double-stranded DNA.</text>
        <dbReference type="EC" id="5.6.2.2"/>
    </reaction>
</comment>
<dbReference type="FunFam" id="3.90.199.10:FF:000001">
    <property type="entry name" value="DNA gyrase subunit A"/>
    <property type="match status" value="1"/>
</dbReference>
<dbReference type="GO" id="GO:0006261">
    <property type="term" value="P:DNA-templated DNA replication"/>
    <property type="evidence" value="ECO:0007669"/>
    <property type="project" value="UniProtKB-UniRule"/>
</dbReference>
<gene>
    <name evidence="9" type="primary">gyrA</name>
    <name evidence="13" type="ORF">C0601_09000</name>
</gene>
<comment type="subunit">
    <text evidence="9">Heterotetramer, composed of two GyrA and two GyrB chains. In the heterotetramer, GyrA contains the active site tyrosine that forms a transient covalent intermediate with DNA, while GyrB binds cofactors and catalyzes ATP hydrolysis.</text>
</comment>
<dbReference type="GO" id="GO:0005694">
    <property type="term" value="C:chromosome"/>
    <property type="evidence" value="ECO:0007669"/>
    <property type="project" value="InterPro"/>
</dbReference>
<evidence type="ECO:0000256" key="10">
    <source>
        <dbReference type="PROSITE-ProRule" id="PRU01384"/>
    </source>
</evidence>
<feature type="coiled-coil region" evidence="11">
    <location>
        <begin position="436"/>
        <end position="463"/>
    </location>
</feature>
<dbReference type="NCBIfam" id="NF004044">
    <property type="entry name" value="PRK05561.1"/>
    <property type="match status" value="1"/>
</dbReference>
<dbReference type="CDD" id="cd00187">
    <property type="entry name" value="TOP4c"/>
    <property type="match status" value="1"/>
</dbReference>
<dbReference type="InterPro" id="IPR035516">
    <property type="entry name" value="Gyrase/topoIV_suA_C"/>
</dbReference>
<dbReference type="HAMAP" id="MF_01897">
    <property type="entry name" value="GyrA"/>
    <property type="match status" value="1"/>
</dbReference>
<organism evidence="13 14">
    <name type="scientific">Muiribacterium halophilum</name>
    <dbReference type="NCBI Taxonomy" id="2053465"/>
    <lineage>
        <taxon>Bacteria</taxon>
        <taxon>Candidatus Muiribacteriota</taxon>
        <taxon>Candidatus Muiribacteriia</taxon>
        <taxon>Candidatus Muiribacteriales</taxon>
        <taxon>Candidatus Muiribacteriaceae</taxon>
        <taxon>Candidatus Muiribacterium</taxon>
    </lineage>
</organism>
<dbReference type="GO" id="GO:0005524">
    <property type="term" value="F:ATP binding"/>
    <property type="evidence" value="ECO:0007669"/>
    <property type="project" value="UniProtKB-UniRule"/>
</dbReference>
<dbReference type="SUPFAM" id="SSF101904">
    <property type="entry name" value="GyrA/ParC C-terminal domain-like"/>
    <property type="match status" value="1"/>
</dbReference>
<dbReference type="PROSITE" id="PS52040">
    <property type="entry name" value="TOPO_IIA"/>
    <property type="match status" value="1"/>
</dbReference>
<dbReference type="InterPro" id="IPR013760">
    <property type="entry name" value="Topo_IIA-like_dom_sf"/>
</dbReference>
<evidence type="ECO:0000256" key="11">
    <source>
        <dbReference type="SAM" id="Coils"/>
    </source>
</evidence>
<dbReference type="InterPro" id="IPR050220">
    <property type="entry name" value="Type_II_DNA_Topoisomerases"/>
</dbReference>
<dbReference type="NCBIfam" id="NF004043">
    <property type="entry name" value="PRK05560.1"/>
    <property type="match status" value="1"/>
</dbReference>
<dbReference type="FunFam" id="3.30.1360.40:FF:000002">
    <property type="entry name" value="DNA gyrase subunit A"/>
    <property type="match status" value="1"/>
</dbReference>
<sequence>MENITRDRVEKIYIEDIMKDSYLDYAMSVIVMRALPDVKDGLKPVHRRILYAMNELGLTSRKAYKKSVRVVGDVLGKYNPHGDSSVYDAMVRMAQDFSSRYCFVDGHGNFGSIDGDSAAAMRYTEARMGKISEEMLEDIDKETVDFRLNFDESLQEPVVLPAKIPALLMNGASGIAVGMATNIPPHNLSELIDGTVALIDDPSLEPMDLMEYVKGPDFPTGGTIMGTEGIRSAYTTGRGKVKTRAKVEIVEKKNREVIIVSEIPFMVNKANLIIKIANLVKDKKIEGISDIRDESDKKGLRIVIECKRDHNANVILNNLYKHTDLQNTFGIILLALVEGAPKVLNLKEILGHFIEHRKQVVTRRTAFELKKAEAKAHILEGLIIALDNIDEVIKVIRASKDVDTAKAELMSRFELSEIQAKAILDMRLQKLTGLEREKLLTDYEELKKLIEELKSILASVQKIKDIIKDELIYIKNKYGDERRTVIGRSIDSLEDIDLIQNERVVITITKTGYIKSQQIDTYRKQRRGGKGIIGGKLKDDDFAKHILVAETHDFLLLFTDNGKVYIKRAFEIPMSSRQSKGKALINFLEIDKEEEVKAIIQLKEFSADQNIVMITANGVIKKSSLDVYSNIRKGGIIAIRLDDNDNLREVFLTNDKTEIIIATKYGKAIRFSEGDIRTQGRATRGVRGIRLKAGDTVVGAAASEDPQTTLLTVTTKGYGKRTQVENYRLQKRGGAGTINIKRTAAKGDVIGIKIVKDEDELLIISHSGMIIRTPIKEIRSMGRATQGNRIMRLNKGDTVVAIEIIEPEEDEEE</sequence>
<dbReference type="InterPro" id="IPR006691">
    <property type="entry name" value="GyrA/parC_rep"/>
</dbReference>
<dbReference type="NCBIfam" id="TIGR01063">
    <property type="entry name" value="gyrA"/>
    <property type="match status" value="1"/>
</dbReference>
<comment type="miscellaneous">
    <text evidence="9">Few gyrases are as efficient as E.coli at forming negative supercoils. Not all organisms have 2 type II topoisomerases; in organisms with a single type II topoisomerase this enzyme also has to decatenate newly replicated chromosomes.</text>
</comment>
<dbReference type="InterPro" id="IPR013757">
    <property type="entry name" value="Topo_IIA_A_a_sf"/>
</dbReference>
<feature type="domain" description="Topo IIA-type catalytic" evidence="12">
    <location>
        <begin position="35"/>
        <end position="498"/>
    </location>
</feature>
<evidence type="ECO:0000256" key="2">
    <source>
        <dbReference type="ARBA" id="ARBA00008263"/>
    </source>
</evidence>
<keyword evidence="6 9" id="KW-0238">DNA-binding</keyword>
<feature type="active site" description="O-(5'-phospho-DNA)-tyrosine intermediate" evidence="9 10">
    <location>
        <position position="123"/>
    </location>
</feature>
<evidence type="ECO:0000256" key="9">
    <source>
        <dbReference type="HAMAP-Rule" id="MF_01897"/>
    </source>
</evidence>
<proteinExistence type="inferred from homology"/>
<dbReference type="GO" id="GO:0005737">
    <property type="term" value="C:cytoplasm"/>
    <property type="evidence" value="ECO:0007669"/>
    <property type="project" value="UniProtKB-SubCell"/>
</dbReference>
<keyword evidence="7 9" id="KW-0413">Isomerase</keyword>
<evidence type="ECO:0000256" key="4">
    <source>
        <dbReference type="ARBA" id="ARBA00022840"/>
    </source>
</evidence>
<keyword evidence="11" id="KW-0175">Coiled coil</keyword>
<comment type="subunit">
    <text evidence="8">Heterotetramer composed of ParC and ParE.</text>
</comment>
<evidence type="ECO:0000256" key="7">
    <source>
        <dbReference type="ARBA" id="ARBA00023235"/>
    </source>
</evidence>
<dbReference type="GO" id="GO:0009330">
    <property type="term" value="C:DNA topoisomerase type II (double strand cut, ATP-hydrolyzing) complex"/>
    <property type="evidence" value="ECO:0007669"/>
    <property type="project" value="TreeGrafter"/>
</dbReference>
<keyword evidence="9" id="KW-0963">Cytoplasm</keyword>
<dbReference type="Gene3D" id="3.90.199.10">
    <property type="entry name" value="Topoisomerase II, domain 5"/>
    <property type="match status" value="1"/>
</dbReference>
<dbReference type="InterPro" id="IPR002205">
    <property type="entry name" value="Topo_IIA_dom_A"/>
</dbReference>
<comment type="subcellular location">
    <subcellularLocation>
        <location evidence="9">Cytoplasm</location>
    </subcellularLocation>
</comment>
<dbReference type="Gene3D" id="2.120.10.90">
    <property type="entry name" value="DNA gyrase/topoisomerase IV, subunit A, C-terminal"/>
    <property type="match status" value="1"/>
</dbReference>
<evidence type="ECO:0000256" key="3">
    <source>
        <dbReference type="ARBA" id="ARBA00022741"/>
    </source>
</evidence>
<keyword evidence="5 9" id="KW-0799">Topoisomerase</keyword>
<keyword evidence="3 9" id="KW-0547">Nucleotide-binding</keyword>
<dbReference type="FunFam" id="1.10.268.10:FF:000001">
    <property type="entry name" value="DNA gyrase subunit A"/>
    <property type="match status" value="1"/>
</dbReference>
<evidence type="ECO:0000256" key="1">
    <source>
        <dbReference type="ARBA" id="ARBA00000185"/>
    </source>
</evidence>
<dbReference type="SMART" id="SM00434">
    <property type="entry name" value="TOP4c"/>
    <property type="match status" value="1"/>
</dbReference>
<dbReference type="Gene3D" id="1.10.268.10">
    <property type="entry name" value="Topoisomerase, domain 3"/>
    <property type="match status" value="1"/>
</dbReference>
<feature type="short sequence motif" description="GyrA-box" evidence="9">
    <location>
        <begin position="525"/>
        <end position="531"/>
    </location>
</feature>
<dbReference type="InterPro" id="IPR013758">
    <property type="entry name" value="Topo_IIA_A/C_ab"/>
</dbReference>
<dbReference type="SUPFAM" id="SSF56719">
    <property type="entry name" value="Type II DNA topoisomerase"/>
    <property type="match status" value="1"/>
</dbReference>
<dbReference type="Pfam" id="PF00521">
    <property type="entry name" value="DNA_topoisoIV"/>
    <property type="match status" value="1"/>
</dbReference>
<dbReference type="Proteomes" id="UP000234857">
    <property type="component" value="Unassembled WGS sequence"/>
</dbReference>
<dbReference type="EC" id="5.6.2.2" evidence="9"/>
<accession>A0A2N5ZE06</accession>
<dbReference type="Gene3D" id="3.30.1360.40">
    <property type="match status" value="1"/>
</dbReference>
<evidence type="ECO:0000259" key="12">
    <source>
        <dbReference type="PROSITE" id="PS52040"/>
    </source>
</evidence>
<dbReference type="GO" id="GO:0006265">
    <property type="term" value="P:DNA topological change"/>
    <property type="evidence" value="ECO:0007669"/>
    <property type="project" value="UniProtKB-UniRule"/>
</dbReference>
<evidence type="ECO:0000256" key="5">
    <source>
        <dbReference type="ARBA" id="ARBA00023029"/>
    </source>
</evidence>
<reference evidence="13 14" key="1">
    <citation type="submission" date="2017-11" db="EMBL/GenBank/DDBJ databases">
        <title>Genome-resolved metagenomics identifies genetic mobility, metabolic interactions, and unexpected diversity in perchlorate-reducing communities.</title>
        <authorList>
            <person name="Barnum T.P."/>
            <person name="Figueroa I.A."/>
            <person name="Carlstrom C.I."/>
            <person name="Lucas L.N."/>
            <person name="Engelbrektson A.L."/>
            <person name="Coates J.D."/>
        </authorList>
    </citation>
    <scope>NUCLEOTIDE SEQUENCE [LARGE SCALE GENOMIC DNA]</scope>
    <source>
        <strain evidence="13">BM706</strain>
    </source>
</reference>
<dbReference type="AlphaFoldDB" id="A0A2N5ZE06"/>
<comment type="function">
    <text evidence="9">A type II topoisomerase that negatively supercoils closed circular double-stranded (ds) DNA in an ATP-dependent manner to modulate DNA topology and maintain chromosomes in an underwound state. Negative supercoiling favors strand separation, and DNA replication, transcription, recombination and repair, all of which involve strand separation. Also able to catalyze the interconversion of other topological isomers of dsDNA rings, including catenanes and knotted rings. Type II topoisomerases break and join 2 DNA strands simultaneously in an ATP-dependent manner.</text>
</comment>
<dbReference type="PANTHER" id="PTHR43493:SF5">
    <property type="entry name" value="DNA GYRASE SUBUNIT A, CHLOROPLASTIC_MITOCHONDRIAL"/>
    <property type="match status" value="1"/>
</dbReference>
<dbReference type="EMBL" id="PKTG01000102">
    <property type="protein sequence ID" value="PLX16854.1"/>
    <property type="molecule type" value="Genomic_DNA"/>
</dbReference>